<dbReference type="GO" id="GO:0005840">
    <property type="term" value="C:ribosome"/>
    <property type="evidence" value="ECO:0007669"/>
    <property type="project" value="UniProtKB-KW"/>
</dbReference>
<evidence type="ECO:0000256" key="6">
    <source>
        <dbReference type="HAMAP-Rule" id="MF_00735"/>
    </source>
</evidence>
<keyword evidence="7" id="KW-0687">Ribonucleoprotein</keyword>
<dbReference type="EMBL" id="BAAADD010000003">
    <property type="protein sequence ID" value="GAA0566006.1"/>
    <property type="molecule type" value="Genomic_DNA"/>
</dbReference>
<feature type="binding site" evidence="6">
    <location>
        <position position="133"/>
    </location>
    <ligand>
        <name>S-adenosyl-L-methionine</name>
        <dbReference type="ChEBI" id="CHEBI:59789"/>
    </ligand>
</feature>
<sequence>MRPMNTQPPLWKASVPCKKIDAPDIVAALELAPPSPQAVLIQEDPFKDNGMVEALYDVMPDGDLLSRIVGKAVHVQLLPDADWIKLSQEGLPPVRAGRFFVYGAHDAGKVPHGVIPMKIEAGQAFGTGHHETTALCLSVLSALAKLRRYDNVLDIGCGTGLLAIGAAKLWREPVTASDIDPIAIEVTRENAVANGVGPLVQSVVADGPMHPILRTLAPYDLILANILAGPLTRLAPSISHIVAKGGTLVLSGLLHWQEILVLSYYRPHGLKLVDTRRDGSWSALVLERA</sequence>
<evidence type="ECO:0000256" key="3">
    <source>
        <dbReference type="ARBA" id="ARBA00022603"/>
    </source>
</evidence>
<keyword evidence="8" id="KW-1185">Reference proteome</keyword>
<evidence type="ECO:0000256" key="2">
    <source>
        <dbReference type="ARBA" id="ARBA00022490"/>
    </source>
</evidence>
<dbReference type="HAMAP" id="MF_00735">
    <property type="entry name" value="Methyltr_PrmA"/>
    <property type="match status" value="1"/>
</dbReference>
<gene>
    <name evidence="6" type="primary">prmA</name>
    <name evidence="7" type="ORF">GCM10008942_13010</name>
</gene>
<dbReference type="InterPro" id="IPR050078">
    <property type="entry name" value="Ribosomal_L11_MeTrfase_PrmA"/>
</dbReference>
<accession>A0ABP3PEK2</accession>
<protein>
    <recommendedName>
        <fullName evidence="6">Ribosomal protein L11 methyltransferase</fullName>
        <shortName evidence="6">L11 Mtase</shortName>
        <ecNumber evidence="6">2.1.1.-</ecNumber>
    </recommendedName>
</protein>
<dbReference type="SUPFAM" id="SSF53335">
    <property type="entry name" value="S-adenosyl-L-methionine-dependent methyltransferases"/>
    <property type="match status" value="1"/>
</dbReference>
<reference evidence="8" key="1">
    <citation type="journal article" date="2019" name="Int. J. Syst. Evol. Microbiol.">
        <title>The Global Catalogue of Microorganisms (GCM) 10K type strain sequencing project: providing services to taxonomists for standard genome sequencing and annotation.</title>
        <authorList>
            <consortium name="The Broad Institute Genomics Platform"/>
            <consortium name="The Broad Institute Genome Sequencing Center for Infectious Disease"/>
            <person name="Wu L."/>
            <person name="Ma J."/>
        </authorList>
    </citation>
    <scope>NUCLEOTIDE SEQUENCE [LARGE SCALE GENOMIC DNA]</scope>
    <source>
        <strain evidence="8">JCM 15089</strain>
    </source>
</reference>
<proteinExistence type="inferred from homology"/>
<evidence type="ECO:0000256" key="4">
    <source>
        <dbReference type="ARBA" id="ARBA00022679"/>
    </source>
</evidence>
<evidence type="ECO:0000256" key="5">
    <source>
        <dbReference type="ARBA" id="ARBA00022691"/>
    </source>
</evidence>
<feature type="binding site" evidence="6">
    <location>
        <position position="225"/>
    </location>
    <ligand>
        <name>S-adenosyl-L-methionine</name>
        <dbReference type="ChEBI" id="CHEBI:59789"/>
    </ligand>
</feature>
<keyword evidence="5 6" id="KW-0949">S-adenosyl-L-methionine</keyword>
<organism evidence="7 8">
    <name type="scientific">Rhizomicrobium electricum</name>
    <dbReference type="NCBI Taxonomy" id="480070"/>
    <lineage>
        <taxon>Bacteria</taxon>
        <taxon>Pseudomonadati</taxon>
        <taxon>Pseudomonadota</taxon>
        <taxon>Alphaproteobacteria</taxon>
        <taxon>Micropepsales</taxon>
        <taxon>Micropepsaceae</taxon>
        <taxon>Rhizomicrobium</taxon>
    </lineage>
</organism>
<comment type="subcellular location">
    <subcellularLocation>
        <location evidence="6">Cytoplasm</location>
    </subcellularLocation>
</comment>
<comment type="similarity">
    <text evidence="1 6">Belongs to the methyltransferase superfamily. PrmA family.</text>
</comment>
<dbReference type="InterPro" id="IPR004498">
    <property type="entry name" value="Ribosomal_PrmA_MeTrfase"/>
</dbReference>
<evidence type="ECO:0000256" key="1">
    <source>
        <dbReference type="ARBA" id="ARBA00009741"/>
    </source>
</evidence>
<dbReference type="GO" id="GO:0008168">
    <property type="term" value="F:methyltransferase activity"/>
    <property type="evidence" value="ECO:0007669"/>
    <property type="project" value="UniProtKB-KW"/>
</dbReference>
<dbReference type="CDD" id="cd02440">
    <property type="entry name" value="AdoMet_MTases"/>
    <property type="match status" value="1"/>
</dbReference>
<dbReference type="PANTHER" id="PTHR43648">
    <property type="entry name" value="ELECTRON TRANSFER FLAVOPROTEIN BETA SUBUNIT LYSINE METHYLTRANSFERASE"/>
    <property type="match status" value="1"/>
</dbReference>
<evidence type="ECO:0000313" key="8">
    <source>
        <dbReference type="Proteomes" id="UP001499951"/>
    </source>
</evidence>
<dbReference type="Pfam" id="PF06325">
    <property type="entry name" value="PrmA"/>
    <property type="match status" value="1"/>
</dbReference>
<feature type="binding site" evidence="6">
    <location>
        <position position="178"/>
    </location>
    <ligand>
        <name>S-adenosyl-L-methionine</name>
        <dbReference type="ChEBI" id="CHEBI:59789"/>
    </ligand>
</feature>
<keyword evidence="3 6" id="KW-0489">Methyltransferase</keyword>
<feature type="binding site" evidence="6">
    <location>
        <position position="156"/>
    </location>
    <ligand>
        <name>S-adenosyl-L-methionine</name>
        <dbReference type="ChEBI" id="CHEBI:59789"/>
    </ligand>
</feature>
<dbReference type="EC" id="2.1.1.-" evidence="6"/>
<keyword evidence="7" id="KW-0689">Ribosomal protein</keyword>
<dbReference type="Proteomes" id="UP001499951">
    <property type="component" value="Unassembled WGS sequence"/>
</dbReference>
<comment type="catalytic activity">
    <reaction evidence="6">
        <text>L-lysyl-[protein] + 3 S-adenosyl-L-methionine = N(6),N(6),N(6)-trimethyl-L-lysyl-[protein] + 3 S-adenosyl-L-homocysteine + 3 H(+)</text>
        <dbReference type="Rhea" id="RHEA:54192"/>
        <dbReference type="Rhea" id="RHEA-COMP:9752"/>
        <dbReference type="Rhea" id="RHEA-COMP:13826"/>
        <dbReference type="ChEBI" id="CHEBI:15378"/>
        <dbReference type="ChEBI" id="CHEBI:29969"/>
        <dbReference type="ChEBI" id="CHEBI:57856"/>
        <dbReference type="ChEBI" id="CHEBI:59789"/>
        <dbReference type="ChEBI" id="CHEBI:61961"/>
    </reaction>
</comment>
<keyword evidence="2 6" id="KW-0963">Cytoplasm</keyword>
<dbReference type="PANTHER" id="PTHR43648:SF1">
    <property type="entry name" value="ELECTRON TRANSFER FLAVOPROTEIN BETA SUBUNIT LYSINE METHYLTRANSFERASE"/>
    <property type="match status" value="1"/>
</dbReference>
<keyword evidence="4 6" id="KW-0808">Transferase</keyword>
<name>A0ABP3PEK2_9PROT</name>
<comment type="function">
    <text evidence="6">Methylates ribosomal protein L11.</text>
</comment>
<comment type="caution">
    <text evidence="7">The sequence shown here is derived from an EMBL/GenBank/DDBJ whole genome shotgun (WGS) entry which is preliminary data.</text>
</comment>
<dbReference type="InterPro" id="IPR029063">
    <property type="entry name" value="SAM-dependent_MTases_sf"/>
</dbReference>
<evidence type="ECO:0000313" key="7">
    <source>
        <dbReference type="EMBL" id="GAA0566006.1"/>
    </source>
</evidence>
<dbReference type="GO" id="GO:0032259">
    <property type="term" value="P:methylation"/>
    <property type="evidence" value="ECO:0007669"/>
    <property type="project" value="UniProtKB-KW"/>
</dbReference>
<dbReference type="Gene3D" id="3.40.50.150">
    <property type="entry name" value="Vaccinia Virus protein VP39"/>
    <property type="match status" value="1"/>
</dbReference>